<evidence type="ECO:0000313" key="1">
    <source>
        <dbReference type="EMBL" id="SKC32863.1"/>
    </source>
</evidence>
<dbReference type="AlphaFoldDB" id="A0A1T5I1C3"/>
<reference evidence="1 2" key="1">
    <citation type="submission" date="2017-02" db="EMBL/GenBank/DDBJ databases">
        <authorList>
            <person name="Peterson S.W."/>
        </authorList>
    </citation>
    <scope>NUCLEOTIDE SEQUENCE [LARGE SCALE GENOMIC DNA]</scope>
    <source>
        <strain evidence="2">type strain: NCCB 100098</strain>
    </source>
</reference>
<organism evidence="1 2">
    <name type="scientific">Photobacterium piscicola</name>
    <dbReference type="NCBI Taxonomy" id="1378299"/>
    <lineage>
        <taxon>Bacteria</taxon>
        <taxon>Pseudomonadati</taxon>
        <taxon>Pseudomonadota</taxon>
        <taxon>Gammaproteobacteria</taxon>
        <taxon>Vibrionales</taxon>
        <taxon>Vibrionaceae</taxon>
        <taxon>Photobacterium</taxon>
    </lineage>
</organism>
<dbReference type="EMBL" id="FUZI01000004">
    <property type="protein sequence ID" value="SKC32863.1"/>
    <property type="molecule type" value="Genomic_DNA"/>
</dbReference>
<accession>A0A1T5I1C3</accession>
<dbReference type="RefSeq" id="WP_080157857.1">
    <property type="nucleotide sequence ID" value="NZ_FUZI01000004.1"/>
</dbReference>
<proteinExistence type="predicted"/>
<sequence length="258" mass="30000">MSSIVLFIFEGRVTEPNITNNLSNFFLNENGNRLLKASYGFNIYKLHEALNNDQGLDLYEIIVEELNKRERKTAEDQAVIDIQDFSKISDIYLFFDYDCHCSNADDDKLEEMLSTFNNSQENGLLHISYPMVEAIRHQKGVAYEYEVHSTGNLCEYKNWVNEEIRNGSLDSKYQNWGLYNLTTWEEISNVNLLRANFLLNDEVVRPIEPAQPFDIFRAQKDKNIPNQEVTVLSSFPLMLHEFYGSELFDKFMSEGLAV</sequence>
<protein>
    <submittedName>
        <fullName evidence="1">Uncharacterized protein</fullName>
    </submittedName>
</protein>
<dbReference type="Proteomes" id="UP000189966">
    <property type="component" value="Unassembled WGS sequence"/>
</dbReference>
<dbReference type="OrthoDB" id="9796831at2"/>
<evidence type="ECO:0000313" key="2">
    <source>
        <dbReference type="Proteomes" id="UP000189966"/>
    </source>
</evidence>
<gene>
    <name evidence="1" type="ORF">CZ809_02391</name>
</gene>
<name>A0A1T5I1C3_9GAMM</name>